<dbReference type="PANTHER" id="PTHR33154:SF33">
    <property type="entry name" value="TRANSCRIPTIONAL REPRESSOR SDPR"/>
    <property type="match status" value="1"/>
</dbReference>
<feature type="domain" description="HTH arsR-type" evidence="5">
    <location>
        <begin position="1"/>
        <end position="89"/>
    </location>
</feature>
<dbReference type="PANTHER" id="PTHR33154">
    <property type="entry name" value="TRANSCRIPTIONAL REGULATOR, ARSR FAMILY"/>
    <property type="match status" value="1"/>
</dbReference>
<dbReference type="NCBIfam" id="NF033788">
    <property type="entry name" value="HTH_metalloreg"/>
    <property type="match status" value="1"/>
</dbReference>
<protein>
    <submittedName>
        <fullName evidence="6">Winged helix-turn-helix transcriptional regulator</fullName>
    </submittedName>
</protein>
<evidence type="ECO:0000256" key="4">
    <source>
        <dbReference type="SAM" id="MobiDB-lite"/>
    </source>
</evidence>
<dbReference type="InterPro" id="IPR011991">
    <property type="entry name" value="ArsR-like_HTH"/>
</dbReference>
<dbReference type="CDD" id="cd00090">
    <property type="entry name" value="HTH_ARSR"/>
    <property type="match status" value="1"/>
</dbReference>
<dbReference type="PRINTS" id="PR00778">
    <property type="entry name" value="HTHARSR"/>
</dbReference>
<evidence type="ECO:0000256" key="3">
    <source>
        <dbReference type="ARBA" id="ARBA00023163"/>
    </source>
</evidence>
<dbReference type="SMART" id="SM00418">
    <property type="entry name" value="HTH_ARSR"/>
    <property type="match status" value="1"/>
</dbReference>
<dbReference type="InterPro" id="IPR001845">
    <property type="entry name" value="HTH_ArsR_DNA-bd_dom"/>
</dbReference>
<name>A0ABR9N422_9MICO</name>
<gene>
    <name evidence="6" type="ORF">IHE71_22210</name>
</gene>
<evidence type="ECO:0000259" key="5">
    <source>
        <dbReference type="PROSITE" id="PS50987"/>
    </source>
</evidence>
<evidence type="ECO:0000256" key="2">
    <source>
        <dbReference type="ARBA" id="ARBA00023125"/>
    </source>
</evidence>
<keyword evidence="7" id="KW-1185">Reference proteome</keyword>
<proteinExistence type="predicted"/>
<keyword evidence="2" id="KW-0238">DNA-binding</keyword>
<keyword evidence="3" id="KW-0804">Transcription</keyword>
<dbReference type="InterPro" id="IPR036390">
    <property type="entry name" value="WH_DNA-bd_sf"/>
</dbReference>
<dbReference type="Gene3D" id="1.10.10.10">
    <property type="entry name" value="Winged helix-like DNA-binding domain superfamily/Winged helix DNA-binding domain"/>
    <property type="match status" value="1"/>
</dbReference>
<keyword evidence="1" id="KW-0805">Transcription regulation</keyword>
<comment type="caution">
    <text evidence="6">The sequence shown here is derived from an EMBL/GenBank/DDBJ whole genome shotgun (WGS) entry which is preliminary data.</text>
</comment>
<dbReference type="InterPro" id="IPR036388">
    <property type="entry name" value="WH-like_DNA-bd_sf"/>
</dbReference>
<evidence type="ECO:0000256" key="1">
    <source>
        <dbReference type="ARBA" id="ARBA00023015"/>
    </source>
</evidence>
<dbReference type="RefSeq" id="WP_192864940.1">
    <property type="nucleotide sequence ID" value="NZ_JADAQT010000108.1"/>
</dbReference>
<feature type="region of interest" description="Disordered" evidence="4">
    <location>
        <begin position="97"/>
        <end position="120"/>
    </location>
</feature>
<dbReference type="SUPFAM" id="SSF46785">
    <property type="entry name" value="Winged helix' DNA-binding domain"/>
    <property type="match status" value="1"/>
</dbReference>
<dbReference type="PROSITE" id="PS50987">
    <property type="entry name" value="HTH_ARSR_2"/>
    <property type="match status" value="1"/>
</dbReference>
<sequence>MQGARAIADPVRREILELLHAAPRSAGTIAEHFAISRPAVSKHLRILRDCGVIEATAVGRHRVYALRTEPLREVAAYLDRLLGPALPGRLDALATEVARTRRERHAAQAAPGSDPKEKTA</sequence>
<evidence type="ECO:0000313" key="6">
    <source>
        <dbReference type="EMBL" id="MBE1878414.1"/>
    </source>
</evidence>
<accession>A0ABR9N422</accession>
<organism evidence="6 7">
    <name type="scientific">Myceligenerans pegani</name>
    <dbReference type="NCBI Taxonomy" id="2776917"/>
    <lineage>
        <taxon>Bacteria</taxon>
        <taxon>Bacillati</taxon>
        <taxon>Actinomycetota</taxon>
        <taxon>Actinomycetes</taxon>
        <taxon>Micrococcales</taxon>
        <taxon>Promicromonosporaceae</taxon>
        <taxon>Myceligenerans</taxon>
    </lineage>
</organism>
<evidence type="ECO:0000313" key="7">
    <source>
        <dbReference type="Proteomes" id="UP000625527"/>
    </source>
</evidence>
<dbReference type="EMBL" id="JADAQT010000108">
    <property type="protein sequence ID" value="MBE1878414.1"/>
    <property type="molecule type" value="Genomic_DNA"/>
</dbReference>
<dbReference type="Proteomes" id="UP000625527">
    <property type="component" value="Unassembled WGS sequence"/>
</dbReference>
<reference evidence="6 7" key="1">
    <citation type="submission" date="2020-10" db="EMBL/GenBank/DDBJ databases">
        <title>Myceligenerans pegani sp. nov., an endophytic actinomycete isolated from Peganum harmala L. in Xinjiang, China.</title>
        <authorList>
            <person name="Xin L."/>
        </authorList>
    </citation>
    <scope>NUCLEOTIDE SEQUENCE [LARGE SCALE GENOMIC DNA]</scope>
    <source>
        <strain evidence="6 7">TRM65318</strain>
    </source>
</reference>
<dbReference type="Pfam" id="PF01022">
    <property type="entry name" value="HTH_5"/>
    <property type="match status" value="1"/>
</dbReference>
<dbReference type="InterPro" id="IPR051081">
    <property type="entry name" value="HTH_MetalResp_TranReg"/>
</dbReference>